<organism evidence="7 8">
    <name type="scientific">Pseudolycoriella hygida</name>
    <dbReference type="NCBI Taxonomy" id="35572"/>
    <lineage>
        <taxon>Eukaryota</taxon>
        <taxon>Metazoa</taxon>
        <taxon>Ecdysozoa</taxon>
        <taxon>Arthropoda</taxon>
        <taxon>Hexapoda</taxon>
        <taxon>Insecta</taxon>
        <taxon>Pterygota</taxon>
        <taxon>Neoptera</taxon>
        <taxon>Endopterygota</taxon>
        <taxon>Diptera</taxon>
        <taxon>Nematocera</taxon>
        <taxon>Sciaroidea</taxon>
        <taxon>Sciaridae</taxon>
        <taxon>Pseudolycoriella</taxon>
    </lineage>
</organism>
<dbReference type="InterPro" id="IPR027417">
    <property type="entry name" value="P-loop_NTPase"/>
</dbReference>
<feature type="domain" description="Resolvase/invertase-type recombinase catalytic" evidence="6">
    <location>
        <begin position="1"/>
        <end position="134"/>
    </location>
</feature>
<dbReference type="Pfam" id="PF10412">
    <property type="entry name" value="TrwB_AAD_bind"/>
    <property type="match status" value="1"/>
</dbReference>
<name>A0A9Q0N747_9DIPT</name>
<sequence>MKYGYARVSTKDQVLDLQIDALKKAGCDKIFLEVASGTKANRPEWAKLLSEIKADDTLVVWKLDRMGRSLQHLVKTVNELITNNIDIISLKDPINVITAQGRLMFNIFASLAEFEKDLIRERTMAGLKSARARGRMGGRPKGLSEKAKRCACSAEALYKQNELTSDEIAAQLAQREHSGATFNYEKLGEQGKALQQAVNQTRMLREQHNYGWDQAAKATLEASASGKIPIIGPSVSIKGEATAANTSSQSVSNERGINIENHTNHSNNNVIRASSNSSWAQENNIDTSYSDSVRRSYEEQQRLESQASISQQRVHDWHQAQSVINSQGSSTSKEMFQEVVDRISNTYGVDSTTAHQMASKRTPEAQRVWQQMQGEDHYVQNLVSNIGNQRHNITGTEAHQKLDDFSSKGQATIDHDHAHKVQQHALEQGLDTSKISKNIKDDEARLTAQHSDITEHNRIQHYSIEHANNIEAQDKRQEVLSKSFTVSILVSLTIMIVISYKPAKKLDLSAFVTYQKAYAIESFDQIFSGIRKVVNPKVKEYVHYIDAYTQQGDYAKHIATYKVLDNPLFQSKNQQLFENFGTYAGSSLFGQFATKIFFRTDEPAATKIISDICGKLEYSQQQKNTSFGANEFRDGISYTESTKHKAVITTDTLASLADNNCFVFLPEPSVRIAKITIPISKTKDIHSGFVQTEASEADITSNQSTMQQLITDNCIPESQTLALKQKEYDSQEKDIQQS</sequence>
<keyword evidence="2" id="KW-0229">DNA integration</keyword>
<keyword evidence="8" id="KW-1185">Reference proteome</keyword>
<dbReference type="PROSITE" id="PS51736">
    <property type="entry name" value="RECOMBINASES_3"/>
    <property type="match status" value="1"/>
</dbReference>
<keyword evidence="3" id="KW-0238">DNA-binding</keyword>
<feature type="compositionally biased region" description="Low complexity" evidence="5">
    <location>
        <begin position="259"/>
        <end position="269"/>
    </location>
</feature>
<dbReference type="CDD" id="cd03768">
    <property type="entry name" value="SR_ResInv"/>
    <property type="match status" value="1"/>
</dbReference>
<dbReference type="GO" id="GO:0003677">
    <property type="term" value="F:DNA binding"/>
    <property type="evidence" value="ECO:0007669"/>
    <property type="project" value="UniProtKB-KW"/>
</dbReference>
<dbReference type="InterPro" id="IPR036162">
    <property type="entry name" value="Resolvase-like_N_sf"/>
</dbReference>
<keyword evidence="4" id="KW-0233">DNA recombination</keyword>
<dbReference type="PANTHER" id="PTHR30461:SF2">
    <property type="entry name" value="SERINE RECOMBINASE PINE-RELATED"/>
    <property type="match status" value="1"/>
</dbReference>
<evidence type="ECO:0000256" key="1">
    <source>
        <dbReference type="ARBA" id="ARBA00009913"/>
    </source>
</evidence>
<reference evidence="7" key="1">
    <citation type="submission" date="2022-07" db="EMBL/GenBank/DDBJ databases">
        <authorList>
            <person name="Trinca V."/>
            <person name="Uliana J.V.C."/>
            <person name="Torres T.T."/>
            <person name="Ward R.J."/>
            <person name="Monesi N."/>
        </authorList>
    </citation>
    <scope>NUCLEOTIDE SEQUENCE</scope>
    <source>
        <strain evidence="7">HSMRA1968</strain>
        <tissue evidence="7">Whole embryos</tissue>
    </source>
</reference>
<dbReference type="Gene3D" id="3.40.50.300">
    <property type="entry name" value="P-loop containing nucleotide triphosphate hydrolases"/>
    <property type="match status" value="1"/>
</dbReference>
<dbReference type="Gene3D" id="3.40.50.1390">
    <property type="entry name" value="Resolvase, N-terminal catalytic domain"/>
    <property type="match status" value="1"/>
</dbReference>
<evidence type="ECO:0000313" key="7">
    <source>
        <dbReference type="EMBL" id="KAJ6644927.1"/>
    </source>
</evidence>
<dbReference type="PROSITE" id="PS00397">
    <property type="entry name" value="RECOMBINASES_1"/>
    <property type="match status" value="1"/>
</dbReference>
<dbReference type="Pfam" id="PF00239">
    <property type="entry name" value="Resolvase"/>
    <property type="match status" value="1"/>
</dbReference>
<gene>
    <name evidence="7" type="primary">pinE_4</name>
    <name evidence="7" type="ORF">Bhyg_00122</name>
</gene>
<comment type="similarity">
    <text evidence="1">Belongs to the site-specific recombinase resolvase family.</text>
</comment>
<evidence type="ECO:0000256" key="2">
    <source>
        <dbReference type="ARBA" id="ARBA00022908"/>
    </source>
</evidence>
<dbReference type="SUPFAM" id="SSF53041">
    <property type="entry name" value="Resolvase-like"/>
    <property type="match status" value="1"/>
</dbReference>
<dbReference type="InterPro" id="IPR050639">
    <property type="entry name" value="SSR_resolvase"/>
</dbReference>
<proteinExistence type="inferred from homology"/>
<dbReference type="FunFam" id="3.40.50.1390:FF:000001">
    <property type="entry name" value="DNA recombinase"/>
    <property type="match status" value="1"/>
</dbReference>
<dbReference type="SMART" id="SM00857">
    <property type="entry name" value="Resolvase"/>
    <property type="match status" value="1"/>
</dbReference>
<dbReference type="OrthoDB" id="6968708at2759"/>
<feature type="region of interest" description="Disordered" evidence="5">
    <location>
        <begin position="259"/>
        <end position="283"/>
    </location>
</feature>
<dbReference type="InterPro" id="IPR006118">
    <property type="entry name" value="Recombinase_CS"/>
</dbReference>
<dbReference type="GO" id="GO:0015074">
    <property type="term" value="P:DNA integration"/>
    <property type="evidence" value="ECO:0007669"/>
    <property type="project" value="UniProtKB-KW"/>
</dbReference>
<evidence type="ECO:0000256" key="4">
    <source>
        <dbReference type="ARBA" id="ARBA00023172"/>
    </source>
</evidence>
<dbReference type="SUPFAM" id="SSF52540">
    <property type="entry name" value="P-loop containing nucleoside triphosphate hydrolases"/>
    <property type="match status" value="1"/>
</dbReference>
<evidence type="ECO:0000256" key="3">
    <source>
        <dbReference type="ARBA" id="ARBA00023125"/>
    </source>
</evidence>
<dbReference type="EMBL" id="WJQU01000001">
    <property type="protein sequence ID" value="KAJ6644927.1"/>
    <property type="molecule type" value="Genomic_DNA"/>
</dbReference>
<evidence type="ECO:0000259" key="6">
    <source>
        <dbReference type="PROSITE" id="PS51736"/>
    </source>
</evidence>
<evidence type="ECO:0000256" key="5">
    <source>
        <dbReference type="SAM" id="MobiDB-lite"/>
    </source>
</evidence>
<feature type="compositionally biased region" description="Polar residues" evidence="5">
    <location>
        <begin position="270"/>
        <end position="283"/>
    </location>
</feature>
<accession>A0A9Q0N747</accession>
<dbReference type="Proteomes" id="UP001151699">
    <property type="component" value="Chromosome A"/>
</dbReference>
<protein>
    <submittedName>
        <fullName evidence="7">Serine recombinase PinE</fullName>
    </submittedName>
</protein>
<comment type="caution">
    <text evidence="7">The sequence shown here is derived from an EMBL/GenBank/DDBJ whole genome shotgun (WGS) entry which is preliminary data.</text>
</comment>
<dbReference type="InterPro" id="IPR006119">
    <property type="entry name" value="Resolv_N"/>
</dbReference>
<dbReference type="GO" id="GO:0000150">
    <property type="term" value="F:DNA strand exchange activity"/>
    <property type="evidence" value="ECO:0007669"/>
    <property type="project" value="InterPro"/>
</dbReference>
<dbReference type="PANTHER" id="PTHR30461">
    <property type="entry name" value="DNA-INVERTASE FROM LAMBDOID PROPHAGE"/>
    <property type="match status" value="1"/>
</dbReference>
<evidence type="ECO:0000313" key="8">
    <source>
        <dbReference type="Proteomes" id="UP001151699"/>
    </source>
</evidence>
<dbReference type="AlphaFoldDB" id="A0A9Q0N747"/>
<dbReference type="InterPro" id="IPR019476">
    <property type="entry name" value="T4SS_TraD_DNA-bd"/>
</dbReference>